<feature type="domain" description="Mce/MlaD" evidence="2">
    <location>
        <begin position="29"/>
        <end position="104"/>
    </location>
</feature>
<dbReference type="RefSeq" id="WP_123232895.1">
    <property type="nucleotide sequence ID" value="NZ_RJSG01000002.1"/>
</dbReference>
<sequence>MSRRVIPAMTLLVLVLLAGALIILGGHQTRTVSAEFDRTVGLFEGSDVRVMGMRIGEVTRITPHGTAVRVDMSYDAKYRLPKDVKAVVIAPSVIADRFVQLTPGYVDGPVLASGAVIPEQRTRVPVELDRSLEVTQDLVTALGPDGANKNGALSGALGTVAHLLDGNGAATRNALQALADASGTIARGSGNLSGTVTHLASVSGTLATYDDDVQRFNTELSSVTGSLAADSDQLSALLASLARSLGEVSTFVAQNRSALVTDVGRLSSVTQALVNERQALTEILTIAPLAFTDLTETYDPQAQAVRTRANFSEIARILDQVVCDALVKQAGSKVQPLCTALHQFLDTTPLRSGLDSLPTPPAAPTAPATSGRTSLFSGPLASLTSMGGLL</sequence>
<evidence type="ECO:0000259" key="2">
    <source>
        <dbReference type="Pfam" id="PF02470"/>
    </source>
</evidence>
<dbReference type="OrthoDB" id="4516955at2"/>
<dbReference type="InterPro" id="IPR052336">
    <property type="entry name" value="MlaD_Phospholipid_Transporter"/>
</dbReference>
<comment type="caution">
    <text evidence="4">The sequence shown here is derived from an EMBL/GenBank/DDBJ whole genome shotgun (WGS) entry which is preliminary data.</text>
</comment>
<evidence type="ECO:0000313" key="5">
    <source>
        <dbReference type="Proteomes" id="UP000277094"/>
    </source>
</evidence>
<dbReference type="PANTHER" id="PTHR33371:SF4">
    <property type="entry name" value="INTERMEMBRANE PHOSPHOLIPID TRANSPORT SYSTEM BINDING PROTEIN MLAD"/>
    <property type="match status" value="1"/>
</dbReference>
<protein>
    <submittedName>
        <fullName evidence="4">MCE family protein</fullName>
    </submittedName>
</protein>
<dbReference type="NCBIfam" id="TIGR00996">
    <property type="entry name" value="Mtu_fam_mce"/>
    <property type="match status" value="1"/>
</dbReference>
<feature type="region of interest" description="Disordered" evidence="1">
    <location>
        <begin position="352"/>
        <end position="374"/>
    </location>
</feature>
<dbReference type="Proteomes" id="UP000277094">
    <property type="component" value="Unassembled WGS sequence"/>
</dbReference>
<evidence type="ECO:0000256" key="1">
    <source>
        <dbReference type="SAM" id="MobiDB-lite"/>
    </source>
</evidence>
<proteinExistence type="predicted"/>
<reference evidence="4 5" key="1">
    <citation type="submission" date="2018-11" db="EMBL/GenBank/DDBJ databases">
        <authorList>
            <person name="Li F."/>
        </authorList>
    </citation>
    <scope>NUCLEOTIDE SEQUENCE [LARGE SCALE GENOMIC DNA]</scope>
    <source>
        <strain evidence="4 5">KIS18-7</strain>
    </source>
</reference>
<dbReference type="InterPro" id="IPR003399">
    <property type="entry name" value="Mce/MlaD"/>
</dbReference>
<dbReference type="GO" id="GO:0005576">
    <property type="term" value="C:extracellular region"/>
    <property type="evidence" value="ECO:0007669"/>
    <property type="project" value="TreeGrafter"/>
</dbReference>
<dbReference type="InterPro" id="IPR005693">
    <property type="entry name" value="Mce"/>
</dbReference>
<organism evidence="4 5">
    <name type="scientific">Nocardioides marmorisolisilvae</name>
    <dbReference type="NCBI Taxonomy" id="1542737"/>
    <lineage>
        <taxon>Bacteria</taxon>
        <taxon>Bacillati</taxon>
        <taxon>Actinomycetota</taxon>
        <taxon>Actinomycetes</taxon>
        <taxon>Propionibacteriales</taxon>
        <taxon>Nocardioidaceae</taxon>
        <taxon>Nocardioides</taxon>
    </lineage>
</organism>
<evidence type="ECO:0000259" key="3">
    <source>
        <dbReference type="Pfam" id="PF11887"/>
    </source>
</evidence>
<dbReference type="PANTHER" id="PTHR33371">
    <property type="entry name" value="INTERMEMBRANE PHOSPHOLIPID TRANSPORT SYSTEM BINDING PROTEIN MLAD-RELATED"/>
    <property type="match status" value="1"/>
</dbReference>
<evidence type="ECO:0000313" key="4">
    <source>
        <dbReference type="EMBL" id="RNL78396.1"/>
    </source>
</evidence>
<dbReference type="Pfam" id="PF11887">
    <property type="entry name" value="Mce4_CUP1"/>
    <property type="match status" value="1"/>
</dbReference>
<dbReference type="AlphaFoldDB" id="A0A3N0DSD2"/>
<accession>A0A3N0DSD2</accession>
<keyword evidence="5" id="KW-1185">Reference proteome</keyword>
<name>A0A3N0DSD2_9ACTN</name>
<dbReference type="Pfam" id="PF02470">
    <property type="entry name" value="MlaD"/>
    <property type="match status" value="1"/>
</dbReference>
<dbReference type="InterPro" id="IPR024516">
    <property type="entry name" value="Mce_C"/>
</dbReference>
<feature type="domain" description="Mammalian cell entry C-terminal" evidence="3">
    <location>
        <begin position="110"/>
        <end position="279"/>
    </location>
</feature>
<gene>
    <name evidence="4" type="ORF">EFL95_04670</name>
</gene>
<dbReference type="EMBL" id="RJSG01000002">
    <property type="protein sequence ID" value="RNL78396.1"/>
    <property type="molecule type" value="Genomic_DNA"/>
</dbReference>